<comment type="caution">
    <text evidence="2">The sequence shown here is derived from an EMBL/GenBank/DDBJ whole genome shotgun (WGS) entry which is preliminary data.</text>
</comment>
<dbReference type="CDD" id="cd00077">
    <property type="entry name" value="HDc"/>
    <property type="match status" value="1"/>
</dbReference>
<evidence type="ECO:0000259" key="1">
    <source>
        <dbReference type="SMART" id="SM00471"/>
    </source>
</evidence>
<dbReference type="Gene3D" id="1.10.3210.10">
    <property type="entry name" value="Hypothetical protein af1432"/>
    <property type="match status" value="1"/>
</dbReference>
<organism evidence="2 3">
    <name type="scientific">Romboutsia faecis</name>
    <dbReference type="NCBI Taxonomy" id="2764597"/>
    <lineage>
        <taxon>Bacteria</taxon>
        <taxon>Bacillati</taxon>
        <taxon>Bacillota</taxon>
        <taxon>Clostridia</taxon>
        <taxon>Peptostreptococcales</taxon>
        <taxon>Peptostreptococcaceae</taxon>
        <taxon>Romboutsia</taxon>
    </lineage>
</organism>
<dbReference type="Proteomes" id="UP000609849">
    <property type="component" value="Unassembled WGS sequence"/>
</dbReference>
<proteinExistence type="predicted"/>
<dbReference type="InterPro" id="IPR006675">
    <property type="entry name" value="HDIG_dom"/>
</dbReference>
<dbReference type="SMART" id="SM00471">
    <property type="entry name" value="HDc"/>
    <property type="match status" value="1"/>
</dbReference>
<dbReference type="SUPFAM" id="SSF109604">
    <property type="entry name" value="HD-domain/PDEase-like"/>
    <property type="match status" value="1"/>
</dbReference>
<reference evidence="2 3" key="1">
    <citation type="submission" date="2020-08" db="EMBL/GenBank/DDBJ databases">
        <authorList>
            <person name="Liu C."/>
            <person name="Sun Q."/>
        </authorList>
    </citation>
    <scope>NUCLEOTIDE SEQUENCE [LARGE SCALE GENOMIC DNA]</scope>
    <source>
        <strain evidence="2 3">NSJ-18</strain>
    </source>
</reference>
<dbReference type="InterPro" id="IPR003607">
    <property type="entry name" value="HD/PDEase_dom"/>
</dbReference>
<evidence type="ECO:0000313" key="2">
    <source>
        <dbReference type="EMBL" id="MBC5996402.1"/>
    </source>
</evidence>
<dbReference type="NCBIfam" id="TIGR00277">
    <property type="entry name" value="HDIG"/>
    <property type="match status" value="1"/>
</dbReference>
<dbReference type="EMBL" id="JACRWE010000003">
    <property type="protein sequence ID" value="MBC5996402.1"/>
    <property type="molecule type" value="Genomic_DNA"/>
</dbReference>
<keyword evidence="3" id="KW-1185">Reference proteome</keyword>
<dbReference type="PANTHER" id="PTHR38659:SF2">
    <property type="entry name" value="HDIG DOMAIN PROTEIN"/>
    <property type="match status" value="1"/>
</dbReference>
<sequence length="191" mass="21539">MGRYPNRDESLELLNEYNKEDHLIKHALSVEGVMKYFARLYNEDEEKWGVAGLLHDLDYGMYPDQHCSKVIEIMEEKGLDKDLIRAVVSHGYGLVCDVKPESNMEKVLYTIDELTGLISATAIMRPSKSVLDLELKSVKKKFKSKGFAEGVNREVIKNGAEMLGMTLDDVINNTILGMREVADNIGLKGEL</sequence>
<accession>A0ABR7JNA5</accession>
<gene>
    <name evidence="2" type="ORF">H8923_06470</name>
</gene>
<dbReference type="RefSeq" id="WP_153973002.1">
    <property type="nucleotide sequence ID" value="NZ_JACRWE010000003.1"/>
</dbReference>
<evidence type="ECO:0000313" key="3">
    <source>
        <dbReference type="Proteomes" id="UP000609849"/>
    </source>
</evidence>
<protein>
    <submittedName>
        <fullName evidence="2">HDIG domain-containing protein</fullName>
    </submittedName>
</protein>
<feature type="domain" description="HD/PDEase" evidence="1">
    <location>
        <begin position="19"/>
        <end position="126"/>
    </location>
</feature>
<name>A0ABR7JNA5_9FIRM</name>
<dbReference type="InterPro" id="IPR006674">
    <property type="entry name" value="HD_domain"/>
</dbReference>
<dbReference type="PANTHER" id="PTHR38659">
    <property type="entry name" value="METAL-DEPENDENT PHOSPHOHYDROLASE"/>
    <property type="match status" value="1"/>
</dbReference>
<dbReference type="Pfam" id="PF01966">
    <property type="entry name" value="HD"/>
    <property type="match status" value="1"/>
</dbReference>